<sequence>MKCPFQVGNAQTADLLLVAADGRKLAAHRCILRQRAPGFFQRHIEPTIVATPRDSEDRVLEVAIGDIDSVGLEFFIRSVYTEEEIATIPDSGRESLSQRDDDDDRAVRRTDRVERPKHFYLRKSALPPALTPVYNSLSSSRLGP</sequence>
<evidence type="ECO:0000256" key="1">
    <source>
        <dbReference type="SAM" id="MobiDB-lite"/>
    </source>
</evidence>
<dbReference type="SUPFAM" id="SSF54695">
    <property type="entry name" value="POZ domain"/>
    <property type="match status" value="1"/>
</dbReference>
<evidence type="ECO:0000313" key="3">
    <source>
        <dbReference type="Proteomes" id="UP000095287"/>
    </source>
</evidence>
<accession>A0A1I7ZXC4</accession>
<dbReference type="Pfam" id="PF00651">
    <property type="entry name" value="BTB"/>
    <property type="match status" value="1"/>
</dbReference>
<dbReference type="PROSITE" id="PS50097">
    <property type="entry name" value="BTB"/>
    <property type="match status" value="1"/>
</dbReference>
<dbReference type="Gene3D" id="3.30.710.10">
    <property type="entry name" value="Potassium Channel Kv1.1, Chain A"/>
    <property type="match status" value="1"/>
</dbReference>
<evidence type="ECO:0000259" key="2">
    <source>
        <dbReference type="PROSITE" id="PS50097"/>
    </source>
</evidence>
<protein>
    <submittedName>
        <fullName evidence="4">BTB domain-containing protein</fullName>
    </submittedName>
</protein>
<proteinExistence type="predicted"/>
<feature type="compositionally biased region" description="Basic and acidic residues" evidence="1">
    <location>
        <begin position="91"/>
        <end position="111"/>
    </location>
</feature>
<dbReference type="Proteomes" id="UP000095287">
    <property type="component" value="Unplaced"/>
</dbReference>
<organism evidence="3 4">
    <name type="scientific">Steinernema glaseri</name>
    <dbReference type="NCBI Taxonomy" id="37863"/>
    <lineage>
        <taxon>Eukaryota</taxon>
        <taxon>Metazoa</taxon>
        <taxon>Ecdysozoa</taxon>
        <taxon>Nematoda</taxon>
        <taxon>Chromadorea</taxon>
        <taxon>Rhabditida</taxon>
        <taxon>Tylenchina</taxon>
        <taxon>Panagrolaimomorpha</taxon>
        <taxon>Strongyloidoidea</taxon>
        <taxon>Steinernematidae</taxon>
        <taxon>Steinernema</taxon>
    </lineage>
</organism>
<dbReference type="InterPro" id="IPR011333">
    <property type="entry name" value="SKP1/BTB/POZ_sf"/>
</dbReference>
<dbReference type="AlphaFoldDB" id="A0A1I7ZXC4"/>
<keyword evidence="3" id="KW-1185">Reference proteome</keyword>
<dbReference type="WBParaSite" id="L893_g30681.t1">
    <property type="protein sequence ID" value="L893_g30681.t1"/>
    <property type="gene ID" value="L893_g30681"/>
</dbReference>
<evidence type="ECO:0000313" key="4">
    <source>
        <dbReference type="WBParaSite" id="L893_g30681.t1"/>
    </source>
</evidence>
<name>A0A1I7ZXC4_9BILA</name>
<feature type="region of interest" description="Disordered" evidence="1">
    <location>
        <begin position="87"/>
        <end position="111"/>
    </location>
</feature>
<feature type="domain" description="BTB" evidence="2">
    <location>
        <begin position="13"/>
        <end position="83"/>
    </location>
</feature>
<dbReference type="InterPro" id="IPR000210">
    <property type="entry name" value="BTB/POZ_dom"/>
</dbReference>
<reference evidence="4" key="1">
    <citation type="submission" date="2016-11" db="UniProtKB">
        <authorList>
            <consortium name="WormBaseParasite"/>
        </authorList>
    </citation>
    <scope>IDENTIFICATION</scope>
</reference>